<feature type="domain" description="MmeI-like N-terminal" evidence="6">
    <location>
        <begin position="12"/>
        <end position="171"/>
    </location>
</feature>
<dbReference type="OrthoDB" id="9761012at2"/>
<dbReference type="InterPro" id="IPR046820">
    <property type="entry name" value="MmeI_TRD"/>
</dbReference>
<evidence type="ECO:0000259" key="6">
    <source>
        <dbReference type="Pfam" id="PF20464"/>
    </source>
</evidence>
<evidence type="ECO:0000259" key="7">
    <source>
        <dbReference type="Pfam" id="PF20465"/>
    </source>
</evidence>
<keyword evidence="2 10" id="KW-0489">Methyltransferase</keyword>
<evidence type="ECO:0000256" key="1">
    <source>
        <dbReference type="ARBA" id="ARBA00011900"/>
    </source>
</evidence>
<dbReference type="GO" id="GO:0009007">
    <property type="term" value="F:site-specific DNA-methyltransferase (adenine-specific) activity"/>
    <property type="evidence" value="ECO:0007669"/>
    <property type="project" value="UniProtKB-EC"/>
</dbReference>
<dbReference type="AlphaFoldDB" id="A0A6N7Q1H1"/>
<dbReference type="EMBL" id="WJIE01000025">
    <property type="protein sequence ID" value="MRG98133.1"/>
    <property type="molecule type" value="Genomic_DNA"/>
</dbReference>
<feature type="domain" description="MmeI-like target recognition" evidence="8">
    <location>
        <begin position="773"/>
        <end position="834"/>
    </location>
</feature>
<dbReference type="PRINTS" id="PR00507">
    <property type="entry name" value="N12N6MTFRASE"/>
</dbReference>
<dbReference type="InterPro" id="IPR046817">
    <property type="entry name" value="MmeI_N"/>
</dbReference>
<dbReference type="Gene3D" id="3.40.50.150">
    <property type="entry name" value="Vaccinia Virus protein VP39"/>
    <property type="match status" value="1"/>
</dbReference>
<evidence type="ECO:0000256" key="3">
    <source>
        <dbReference type="ARBA" id="ARBA00022679"/>
    </source>
</evidence>
<feature type="region of interest" description="Disordered" evidence="5">
    <location>
        <begin position="923"/>
        <end position="950"/>
    </location>
</feature>
<evidence type="ECO:0000259" key="9">
    <source>
        <dbReference type="Pfam" id="PF20473"/>
    </source>
</evidence>
<protein>
    <recommendedName>
        <fullName evidence="1">site-specific DNA-methyltransferase (adenine-specific)</fullName>
        <ecNumber evidence="1">2.1.1.72</ecNumber>
    </recommendedName>
</protein>
<evidence type="ECO:0000256" key="5">
    <source>
        <dbReference type="SAM" id="MobiDB-lite"/>
    </source>
</evidence>
<organism evidence="10 11">
    <name type="scientific">Polyangium spumosum</name>
    <dbReference type="NCBI Taxonomy" id="889282"/>
    <lineage>
        <taxon>Bacteria</taxon>
        <taxon>Pseudomonadati</taxon>
        <taxon>Myxococcota</taxon>
        <taxon>Polyangia</taxon>
        <taxon>Polyangiales</taxon>
        <taxon>Polyangiaceae</taxon>
        <taxon>Polyangium</taxon>
    </lineage>
</organism>
<dbReference type="Proteomes" id="UP000440224">
    <property type="component" value="Unassembled WGS sequence"/>
</dbReference>
<gene>
    <name evidence="10" type="ORF">GF068_40420</name>
</gene>
<reference evidence="10 11" key="1">
    <citation type="submission" date="2019-10" db="EMBL/GenBank/DDBJ databases">
        <title>A soil myxobacterium in the family Polyangiaceae.</title>
        <authorList>
            <person name="Li Y."/>
            <person name="Wang J."/>
        </authorList>
    </citation>
    <scope>NUCLEOTIDE SEQUENCE [LARGE SCALE GENOMIC DNA]</scope>
    <source>
        <strain evidence="10 11">DSM 14734</strain>
    </source>
</reference>
<dbReference type="InterPro" id="IPR029063">
    <property type="entry name" value="SAM-dependent_MTases_sf"/>
</dbReference>
<dbReference type="Pfam" id="PF20464">
    <property type="entry name" value="MmeI_N"/>
    <property type="match status" value="1"/>
</dbReference>
<dbReference type="SUPFAM" id="SSF53335">
    <property type="entry name" value="S-adenosyl-L-methionine-dependent methyltransferases"/>
    <property type="match status" value="1"/>
</dbReference>
<dbReference type="Pfam" id="PF20473">
    <property type="entry name" value="MmeI_Mtase"/>
    <property type="match status" value="1"/>
</dbReference>
<dbReference type="PANTHER" id="PTHR33841:SF1">
    <property type="entry name" value="DNA METHYLTRANSFERASE A"/>
    <property type="match status" value="1"/>
</dbReference>
<keyword evidence="11" id="KW-1185">Reference proteome</keyword>
<proteinExistence type="predicted"/>
<accession>A0A6N7Q1H1</accession>
<dbReference type="InterPro" id="IPR046819">
    <property type="entry name" value="MmeI_hel"/>
</dbReference>
<dbReference type="InterPro" id="IPR050953">
    <property type="entry name" value="N4_N6_ade-DNA_methylase"/>
</dbReference>
<dbReference type="PROSITE" id="PS00092">
    <property type="entry name" value="N6_MTASE"/>
    <property type="match status" value="1"/>
</dbReference>
<dbReference type="Pfam" id="PF20465">
    <property type="entry name" value="MmeI_hel"/>
    <property type="match status" value="1"/>
</dbReference>
<dbReference type="InterPro" id="IPR002052">
    <property type="entry name" value="DNA_methylase_N6_adenine_CS"/>
</dbReference>
<evidence type="ECO:0000313" key="10">
    <source>
        <dbReference type="EMBL" id="MRG98133.1"/>
    </source>
</evidence>
<evidence type="ECO:0000256" key="2">
    <source>
        <dbReference type="ARBA" id="ARBA00022603"/>
    </source>
</evidence>
<evidence type="ECO:0000313" key="11">
    <source>
        <dbReference type="Proteomes" id="UP000440224"/>
    </source>
</evidence>
<dbReference type="EC" id="2.1.1.72" evidence="1"/>
<name>A0A6N7Q1H1_9BACT</name>
<comment type="caution">
    <text evidence="10">The sequence shown here is derived from an EMBL/GenBank/DDBJ whole genome shotgun (WGS) entry which is preliminary data.</text>
</comment>
<sequence>MAAFVAYAHTLKGDEKGEAQVFCDRLFRAFGHAGYKEAGATLEERVKLADGRTKFADLRWGKHVLIEMKKRGERLGSPRIYNQVYEYWQRLVPNKPQYVVLCNFDDIWIYEFDQQLDEPMDRLKLVELPSRWPALNFLLPQPKKPLFDNNRREVSDATARKLGEVFRAMVDRGETRERAQRFTLQCVVAMFAEDTDLLPRGLFTELVHDCQKGQSTYDLLGGLFRQMNTDKPARGGRFRNVRYFNGGLFSTIDPIELTPIELELLVQATDENWARIHPAIFGTLFQATMNEDERHERGAHYTPEAAIFEHVVRPSLIQPWRARIREAATLKELLPLRDALTKLRILDPACGSGNFLYVAYRELKRLELELLEKVHERFSAETRLKVGSTTSIQTRQFFGIDKDAFAVELAKVTLMLGKKLALDEAHHALDVAQAELGLDIDQPLPLDNLDDNIQCNDALFCEWPTADLIIGNPPFQSKNKMQREFGAEYVRRVRNRYPDVPGRADYCVYWFRRAHDELKVGTTAGLVGTNTVRQNYSREGGLDYIVKNGGTITEAVSTMVWPGEAVVHVSVVNWRKGEAEGLKKLSWQEGDDRNSPWKEVMLDRIPSSLSSSLDVTGAKGLRANAEGEACYQGQTHGHEGFLLSPDDARAAIAASQANREVIFPYLIGDDLLTGTGQPSRWVIDFHPRDQLEARRYQLPFRRVKELVLPDREDAAAREKAHNEGLEKRGNKHHENFLRRWWLLSYPRRDLITKLRDINRYIACSRLTKRPIFEFVSSAIRPSDVVMVFPLEDDYSFGVLQSGIHWAWFNARCSTLKRDWRYTSNTVFDSFPWPQTPDAKQVAAVAKAAVELRKLRRELARRDKLSLRAMYASMEDPGKHPLKDAHASLDAAVRAAYGMGARKDPLAFLLDLNQACAAREAKGQTITGPGLPPGIPTKGLVTKDAIEPPSL</sequence>
<dbReference type="PANTHER" id="PTHR33841">
    <property type="entry name" value="DNA METHYLTRANSFERASE YEEA-RELATED"/>
    <property type="match status" value="1"/>
</dbReference>
<comment type="catalytic activity">
    <reaction evidence="4">
        <text>a 2'-deoxyadenosine in DNA + S-adenosyl-L-methionine = an N(6)-methyl-2'-deoxyadenosine in DNA + S-adenosyl-L-homocysteine + H(+)</text>
        <dbReference type="Rhea" id="RHEA:15197"/>
        <dbReference type="Rhea" id="RHEA-COMP:12418"/>
        <dbReference type="Rhea" id="RHEA-COMP:12419"/>
        <dbReference type="ChEBI" id="CHEBI:15378"/>
        <dbReference type="ChEBI" id="CHEBI:57856"/>
        <dbReference type="ChEBI" id="CHEBI:59789"/>
        <dbReference type="ChEBI" id="CHEBI:90615"/>
        <dbReference type="ChEBI" id="CHEBI:90616"/>
        <dbReference type="EC" id="2.1.1.72"/>
    </reaction>
</comment>
<dbReference type="GO" id="GO:0003676">
    <property type="term" value="F:nucleic acid binding"/>
    <property type="evidence" value="ECO:0007669"/>
    <property type="project" value="InterPro"/>
</dbReference>
<feature type="domain" description="MmeI-like helicase spacer" evidence="7">
    <location>
        <begin position="178"/>
        <end position="249"/>
    </location>
</feature>
<dbReference type="Pfam" id="PF20466">
    <property type="entry name" value="MmeI_TRD"/>
    <property type="match status" value="1"/>
</dbReference>
<dbReference type="GO" id="GO:0032259">
    <property type="term" value="P:methylation"/>
    <property type="evidence" value="ECO:0007669"/>
    <property type="project" value="UniProtKB-KW"/>
</dbReference>
<feature type="domain" description="MmeI-like DNA-methyltransferase" evidence="9">
    <location>
        <begin position="330"/>
        <end position="575"/>
    </location>
</feature>
<dbReference type="InterPro" id="IPR046816">
    <property type="entry name" value="MmeI_Mtase"/>
</dbReference>
<evidence type="ECO:0000259" key="8">
    <source>
        <dbReference type="Pfam" id="PF20466"/>
    </source>
</evidence>
<keyword evidence="3" id="KW-0808">Transferase</keyword>
<evidence type="ECO:0000256" key="4">
    <source>
        <dbReference type="ARBA" id="ARBA00047942"/>
    </source>
</evidence>